<keyword evidence="3" id="KW-1185">Reference proteome</keyword>
<reference evidence="3" key="1">
    <citation type="submission" date="2024-04" db="EMBL/GenBank/DDBJ databases">
        <title>Salinicola lusitanus LLJ914,a marine bacterium isolated from the Okinawa Trough.</title>
        <authorList>
            <person name="Li J."/>
        </authorList>
    </citation>
    <scope>NUCLEOTIDE SEQUENCE [LARGE SCALE GENOMIC DNA]</scope>
</reference>
<dbReference type="AlphaFoldDB" id="A0AAW0P7W6"/>
<evidence type="ECO:0000313" key="2">
    <source>
        <dbReference type="EMBL" id="KAK7919342.1"/>
    </source>
</evidence>
<dbReference type="EMBL" id="JBBPFD010000007">
    <property type="protein sequence ID" value="KAK7919342.1"/>
    <property type="molecule type" value="Genomic_DNA"/>
</dbReference>
<evidence type="ECO:0000313" key="3">
    <source>
        <dbReference type="Proteomes" id="UP001460270"/>
    </source>
</evidence>
<feature type="region of interest" description="Disordered" evidence="1">
    <location>
        <begin position="1"/>
        <end position="22"/>
    </location>
</feature>
<dbReference type="Proteomes" id="UP001460270">
    <property type="component" value="Unassembled WGS sequence"/>
</dbReference>
<comment type="caution">
    <text evidence="2">The sequence shown here is derived from an EMBL/GenBank/DDBJ whole genome shotgun (WGS) entry which is preliminary data.</text>
</comment>
<proteinExistence type="predicted"/>
<name>A0AAW0P7W6_9GOBI</name>
<feature type="compositionally biased region" description="Basic residues" evidence="1">
    <location>
        <begin position="1"/>
        <end position="11"/>
    </location>
</feature>
<sequence length="109" mass="11644">MATASHRKRSPRSSAHNDSHLSVCEKRVKRRQLCGAAQSRVKGLEVLHRSMVLPGASSSFTVGQCVSSAVLDLPSASTGKIASSLKALRNTRILESLSVEILAKTCKVT</sequence>
<gene>
    <name evidence="2" type="ORF">WMY93_010626</name>
</gene>
<protein>
    <submittedName>
        <fullName evidence="2">Uncharacterized protein</fullName>
    </submittedName>
</protein>
<accession>A0AAW0P7W6</accession>
<organism evidence="2 3">
    <name type="scientific">Mugilogobius chulae</name>
    <name type="common">yellowstripe goby</name>
    <dbReference type="NCBI Taxonomy" id="88201"/>
    <lineage>
        <taxon>Eukaryota</taxon>
        <taxon>Metazoa</taxon>
        <taxon>Chordata</taxon>
        <taxon>Craniata</taxon>
        <taxon>Vertebrata</taxon>
        <taxon>Euteleostomi</taxon>
        <taxon>Actinopterygii</taxon>
        <taxon>Neopterygii</taxon>
        <taxon>Teleostei</taxon>
        <taxon>Neoteleostei</taxon>
        <taxon>Acanthomorphata</taxon>
        <taxon>Gobiaria</taxon>
        <taxon>Gobiiformes</taxon>
        <taxon>Gobioidei</taxon>
        <taxon>Gobiidae</taxon>
        <taxon>Gobionellinae</taxon>
        <taxon>Mugilogobius</taxon>
    </lineage>
</organism>
<evidence type="ECO:0000256" key="1">
    <source>
        <dbReference type="SAM" id="MobiDB-lite"/>
    </source>
</evidence>